<dbReference type="InterPro" id="IPR006626">
    <property type="entry name" value="PbH1"/>
</dbReference>
<organism evidence="3 4">
    <name type="scientific">Listeria booriae</name>
    <dbReference type="NCBI Taxonomy" id="1552123"/>
    <lineage>
        <taxon>Bacteria</taxon>
        <taxon>Bacillati</taxon>
        <taxon>Bacillota</taxon>
        <taxon>Bacilli</taxon>
        <taxon>Bacillales</taxon>
        <taxon>Listeriaceae</taxon>
        <taxon>Listeria</taxon>
    </lineage>
</organism>
<dbReference type="PROSITE" id="PS51450">
    <property type="entry name" value="LRR"/>
    <property type="match status" value="3"/>
</dbReference>
<dbReference type="EMBL" id="JAARMV010000004">
    <property type="protein sequence ID" value="MBC2373266.1"/>
    <property type="molecule type" value="Genomic_DNA"/>
</dbReference>
<evidence type="ECO:0000313" key="4">
    <source>
        <dbReference type="Proteomes" id="UP000546244"/>
    </source>
</evidence>
<dbReference type="Gene3D" id="3.80.10.10">
    <property type="entry name" value="Ribonuclease Inhibitor"/>
    <property type="match status" value="1"/>
</dbReference>
<dbReference type="PANTHER" id="PTHR46652">
    <property type="entry name" value="LEUCINE-RICH REPEAT AND IQ DOMAIN-CONTAINING PROTEIN 1-RELATED"/>
    <property type="match status" value="1"/>
</dbReference>
<dbReference type="SMART" id="SM00710">
    <property type="entry name" value="PbH1"/>
    <property type="match status" value="5"/>
</dbReference>
<keyword evidence="2" id="KW-0677">Repeat</keyword>
<evidence type="ECO:0008006" key="5">
    <source>
        <dbReference type="Google" id="ProtNLM"/>
    </source>
</evidence>
<accession>A0A7X1AA48</accession>
<dbReference type="Gene3D" id="2.160.20.10">
    <property type="entry name" value="Single-stranded right-handed beta-helix, Pectin lyase-like"/>
    <property type="match status" value="1"/>
</dbReference>
<reference evidence="3 4" key="1">
    <citation type="submission" date="2020-03" db="EMBL/GenBank/DDBJ databases">
        <title>Soil Listeria distribution.</title>
        <authorList>
            <person name="Liao J."/>
            <person name="Wiedmann M."/>
        </authorList>
    </citation>
    <scope>NUCLEOTIDE SEQUENCE [LARGE SCALE GENOMIC DNA]</scope>
    <source>
        <strain evidence="3 4">FSL L7-1850</strain>
    </source>
</reference>
<evidence type="ECO:0000256" key="2">
    <source>
        <dbReference type="ARBA" id="ARBA00022737"/>
    </source>
</evidence>
<evidence type="ECO:0000256" key="1">
    <source>
        <dbReference type="ARBA" id="ARBA00022614"/>
    </source>
</evidence>
<dbReference type="PANTHER" id="PTHR46652:SF3">
    <property type="entry name" value="LEUCINE-RICH REPEAT-CONTAINING PROTEIN 9"/>
    <property type="match status" value="1"/>
</dbReference>
<dbReference type="SMART" id="SM00365">
    <property type="entry name" value="LRR_SD22"/>
    <property type="match status" value="3"/>
</dbReference>
<dbReference type="InterPro" id="IPR011050">
    <property type="entry name" value="Pectin_lyase_fold/virulence"/>
</dbReference>
<keyword evidence="1" id="KW-0433">Leucine-rich repeat</keyword>
<dbReference type="RefSeq" id="WP_185619773.1">
    <property type="nucleotide sequence ID" value="NZ_JAARMV010000004.1"/>
</dbReference>
<dbReference type="InterPro" id="IPR012334">
    <property type="entry name" value="Pectin_lyas_fold"/>
</dbReference>
<comment type="caution">
    <text evidence="3">The sequence shown here is derived from an EMBL/GenBank/DDBJ whole genome shotgun (WGS) entry which is preliminary data.</text>
</comment>
<evidence type="ECO:0000313" key="3">
    <source>
        <dbReference type="EMBL" id="MBC2373266.1"/>
    </source>
</evidence>
<dbReference type="SUPFAM" id="SSF52075">
    <property type="entry name" value="Outer arm dynein light chain 1"/>
    <property type="match status" value="1"/>
</dbReference>
<dbReference type="InterPro" id="IPR001611">
    <property type="entry name" value="Leu-rich_rpt"/>
</dbReference>
<dbReference type="Proteomes" id="UP000546244">
    <property type="component" value="Unassembled WGS sequence"/>
</dbReference>
<proteinExistence type="predicted"/>
<dbReference type="Pfam" id="PF12799">
    <property type="entry name" value="LRR_4"/>
    <property type="match status" value="1"/>
</dbReference>
<dbReference type="SUPFAM" id="SSF51126">
    <property type="entry name" value="Pectin lyase-like"/>
    <property type="match status" value="1"/>
</dbReference>
<dbReference type="InterPro" id="IPR032675">
    <property type="entry name" value="LRR_dom_sf"/>
</dbReference>
<gene>
    <name evidence="3" type="ORF">HBP98_14745</name>
</gene>
<sequence>MSKKRTWIQKASYGMCLGTLLFSPAESWLEDQHPIEAVTQAEVGMTFQERFPDPNLAHAVYLELYPEKTLFPERVNLESPVSAEQLATITILVDTPERPITDLTGIQQLSHLKTLHAEGNEGGRIQQLEPLASMKNLEHLTLRNEFIQDLTPLAKLTQLQSLDLSMNRITSVQALQGLTQLQTLRLTGNQVTDFRPLEEIPAVQAKDTAHFEALAQTIQAEETKTTGETSQLVVYTPEGEQIAANVASSQGEVQAGNTVKWLQPGDQMVQYRDSETQIVAFLQQNVVGEKLVTKQVRSVLSANVQPISILNAKGELINQDSYVMMAGDSDAAKDVNKASIEAALEKVSELVPDINQHRGTIRLPSGEWYLKQKIKLIDGIIFEGQGKTTLYRAIGDFAKTSISTVDQVQYYDAMIDMANDTVVRNLTLDGLRAPEASMIFHQNGITAKGNYGEGPNPQAPTAKDYLQNLTIEDVAIQNMAGSGITIDLAKNVTIRGSTAVTAPNHAMKVENVKNDGIIGYSVENMRVENTLTRTIGHNINGVDGKNYNICATMRKMGHPDPGLAYYVRYPNSRDVTFQHNVVLDNPYWEGLDGHSVQGMTIAQNIVVGVDRAIVVGGQDYSQNEALPVDDKGYYYPSQDVTITNNRINQAIDRQIWQPQNQAKSQVGIAIWGTTHLAPGPRVTGYTNGVVQGNVIDAIEPSSSITTHYGAIALKMVGNKAGTENQAQPQGMLVTQNTIGKAAASSVQLAGISSAGSTRNTTLAANHIGVIGSSSPAAQAVIGKFTHAPITLREKYNTMTFQHNIMANQNAVMVQDDKYGIRSDMHLEGQATNQWEDPKDNATRQQDQYSYAITNVQWDGETGTVTGNVGNQVGTVEIHQGSRSDVLANSQQAVANTYTRINPTTRTFRIQSNALKGTNYREVYLVANNDPINLHPITNSVGHRYKVNLQAVQQGAWYAITPAAYDVQQDTHLQVNVGALIQQVRVVEYPAEGSNEAMTVLQDKVPVDQGSMQLDFQLPNRTKEDVYRAIWIEGYDAENNLSTTQKLPLQDAAGFLVAPNLYNVDTVSLRGTVGPLVNRIRLSEDGIIKRLLAISNPAVEFVMSLKGHVTPSDNQGIQLSSYDKFDTLRQTTNVKCVKSGMGMTIPTYDLSQSYLTGTLEANHAIAKVHIQVNGKTVNVLSIPPGTQTFQAAMAGKIPSALATVTLLPEDTNGYIWNAYQATAPLVDTRYDLALDTGAAAYFYGKTNMTGRVNSSLVGRIDIWVDGVRKNNYTVLEGSGPSPSTWLDECQVPLVKLQLKSTTAPRIPYKKNKRSQCCQVDHPKTTKEAFTYPKRRFFYNGLKIRQVNR</sequence>
<protein>
    <recommendedName>
        <fullName evidence="5">Right handed beta helix domain-containing protein</fullName>
    </recommendedName>
</protein>
<dbReference type="InterPro" id="IPR025875">
    <property type="entry name" value="Leu-rich_rpt_4"/>
</dbReference>
<dbReference type="InterPro" id="IPR050836">
    <property type="entry name" value="SDS22/Internalin_LRR"/>
</dbReference>
<name>A0A7X1AA48_9LIST</name>